<protein>
    <submittedName>
        <fullName evidence="1">Uncharacterized protein</fullName>
    </submittedName>
</protein>
<organism evidence="1">
    <name type="scientific">Candidatus Kentrum sp. TC</name>
    <dbReference type="NCBI Taxonomy" id="2126339"/>
    <lineage>
        <taxon>Bacteria</taxon>
        <taxon>Pseudomonadati</taxon>
        <taxon>Pseudomonadota</taxon>
        <taxon>Gammaproteobacteria</taxon>
        <taxon>Candidatus Kentrum</taxon>
    </lineage>
</organism>
<evidence type="ECO:0000313" key="1">
    <source>
        <dbReference type="EMBL" id="VFK48845.1"/>
    </source>
</evidence>
<sequence>MAALEEAGFHVVAKTTGTLPRIISGGIEIPVYRLEDHSNIIEQLRVFSFAARNHANALVIECMALNPTLDRPAYKGSHSAWVIRAFRRSMSSGAS</sequence>
<name>A0A450Z4W6_9GAMM</name>
<dbReference type="EMBL" id="CAADFT010000137">
    <property type="protein sequence ID" value="VFK48845.1"/>
    <property type="molecule type" value="Genomic_DNA"/>
</dbReference>
<proteinExistence type="predicted"/>
<dbReference type="AlphaFoldDB" id="A0A450Z4W6"/>
<reference evidence="1" key="1">
    <citation type="submission" date="2019-02" db="EMBL/GenBank/DDBJ databases">
        <authorList>
            <person name="Gruber-Vodicka R. H."/>
            <person name="Seah K. B. B."/>
        </authorList>
    </citation>
    <scope>NUCLEOTIDE SEQUENCE</scope>
    <source>
        <strain evidence="1">BECK_BZ125</strain>
    </source>
</reference>
<gene>
    <name evidence="1" type="ORF">BECKTC1821E_GA0114239_11377</name>
</gene>
<accession>A0A450Z4W6</accession>